<feature type="compositionally biased region" description="Basic and acidic residues" evidence="1">
    <location>
        <begin position="368"/>
        <end position="384"/>
    </location>
</feature>
<feature type="transmembrane region" description="Helical" evidence="2">
    <location>
        <begin position="185"/>
        <end position="204"/>
    </location>
</feature>
<feature type="compositionally biased region" description="Basic and acidic residues" evidence="1">
    <location>
        <begin position="403"/>
        <end position="413"/>
    </location>
</feature>
<sequence length="474" mass="54337">MLQKENKKERKKAKLGQSKNSERNPDLNNEQWEALQAIHRTLLREHSELHSFFFLSRPEVRHLRKTAYNHSLQSRSLRRFSDCLLPLLKREQDLESARQWLEVMKLFSSLLETLGNNDVLYVHEEGALVDTIEEIEAILNRLTLWFRCRYEDLSRKKDVTEGQGLVEPIFEFSNNIRHTCTTMPWTIFPALLVLWGVCWMFIIGSSQPDHEWHNAVDPMISPVPAAYDFYADFHGIGIEEGLQDLVANNFDNRGHLEERWVGDVQLMNDLIHPFTFAQNTPQDPNFLIPDMVFRGDSESLELAAQDTAEILPVAAMKDSTPTACINTDNSAERDATNSADSSGYGQRTINSDESNGKPFKRKSHLKRHLENCKHNQKDLSRRSDQSCPRSASMSTPASVCSTHRQEVAPEEAIRANGARKRPRAESDEGSNDEFLLAEMVKKYKKMDKEIREKQEGLEALGKTIQMLKSSLKNL</sequence>
<comment type="caution">
    <text evidence="3">The sequence shown here is derived from an EMBL/GenBank/DDBJ whole genome shotgun (WGS) entry which is preliminary data.</text>
</comment>
<feature type="region of interest" description="Disordered" evidence="1">
    <location>
        <begin position="321"/>
        <end position="432"/>
    </location>
</feature>
<keyword evidence="4" id="KW-1185">Reference proteome</keyword>
<gene>
    <name evidence="3" type="ORF">FMEXI_4576</name>
</gene>
<name>A0A8H5N282_9HYPO</name>
<evidence type="ECO:0000256" key="2">
    <source>
        <dbReference type="SAM" id="Phobius"/>
    </source>
</evidence>
<feature type="compositionally biased region" description="Polar residues" evidence="1">
    <location>
        <begin position="385"/>
        <end position="402"/>
    </location>
</feature>
<protein>
    <submittedName>
        <fullName evidence="3">Uncharacterized protein</fullName>
    </submittedName>
</protein>
<feature type="region of interest" description="Disordered" evidence="1">
    <location>
        <begin position="1"/>
        <end position="29"/>
    </location>
</feature>
<dbReference type="EMBL" id="JAAOAM010000094">
    <property type="protein sequence ID" value="KAF5548905.1"/>
    <property type="molecule type" value="Genomic_DNA"/>
</dbReference>
<evidence type="ECO:0000313" key="4">
    <source>
        <dbReference type="Proteomes" id="UP000522262"/>
    </source>
</evidence>
<proteinExistence type="predicted"/>
<keyword evidence="2" id="KW-0812">Transmembrane</keyword>
<feature type="compositionally biased region" description="Polar residues" evidence="1">
    <location>
        <begin position="336"/>
        <end position="353"/>
    </location>
</feature>
<dbReference type="AlphaFoldDB" id="A0A8H5N282"/>
<keyword evidence="2" id="KW-1133">Transmembrane helix</keyword>
<keyword evidence="2" id="KW-0472">Membrane</keyword>
<evidence type="ECO:0000313" key="3">
    <source>
        <dbReference type="EMBL" id="KAF5548905.1"/>
    </source>
</evidence>
<accession>A0A8H5N282</accession>
<feature type="compositionally biased region" description="Basic residues" evidence="1">
    <location>
        <begin position="358"/>
        <end position="367"/>
    </location>
</feature>
<organism evidence="3 4">
    <name type="scientific">Fusarium mexicanum</name>
    <dbReference type="NCBI Taxonomy" id="751941"/>
    <lineage>
        <taxon>Eukaryota</taxon>
        <taxon>Fungi</taxon>
        <taxon>Dikarya</taxon>
        <taxon>Ascomycota</taxon>
        <taxon>Pezizomycotina</taxon>
        <taxon>Sordariomycetes</taxon>
        <taxon>Hypocreomycetidae</taxon>
        <taxon>Hypocreales</taxon>
        <taxon>Nectriaceae</taxon>
        <taxon>Fusarium</taxon>
        <taxon>Fusarium fujikuroi species complex</taxon>
    </lineage>
</organism>
<reference evidence="3 4" key="1">
    <citation type="submission" date="2020-05" db="EMBL/GenBank/DDBJ databases">
        <title>Identification and distribution of gene clusters putatively required for synthesis of sphingolipid metabolism inhibitors in phylogenetically diverse species of the filamentous fungus Fusarium.</title>
        <authorList>
            <person name="Kim H.-S."/>
            <person name="Busman M."/>
            <person name="Brown D.W."/>
            <person name="Divon H."/>
            <person name="Uhlig S."/>
            <person name="Proctor R.H."/>
        </authorList>
    </citation>
    <scope>NUCLEOTIDE SEQUENCE [LARGE SCALE GENOMIC DNA]</scope>
    <source>
        <strain evidence="3 4">NRRL 53147</strain>
    </source>
</reference>
<evidence type="ECO:0000256" key="1">
    <source>
        <dbReference type="SAM" id="MobiDB-lite"/>
    </source>
</evidence>
<dbReference type="Proteomes" id="UP000522262">
    <property type="component" value="Unassembled WGS sequence"/>
</dbReference>